<comment type="cofactor">
    <cofactor evidence="3">
        <name>Mg(2+)</name>
        <dbReference type="ChEBI" id="CHEBI:18420"/>
    </cofactor>
    <text evidence="3">Binds 2 magnesium ions per monomer.</text>
</comment>
<feature type="domain" description="Glycosyl transferase family 3" evidence="4">
    <location>
        <begin position="73"/>
        <end position="334"/>
    </location>
</feature>
<feature type="binding site" evidence="3">
    <location>
        <position position="109"/>
    </location>
    <ligand>
        <name>anthranilate</name>
        <dbReference type="ChEBI" id="CHEBI:16567"/>
        <label>1</label>
    </ligand>
</feature>
<feature type="binding site" evidence="3">
    <location>
        <position position="164"/>
    </location>
    <ligand>
        <name>anthranilate</name>
        <dbReference type="ChEBI" id="CHEBI:16567"/>
        <label>2</label>
    </ligand>
</feature>
<feature type="binding site" evidence="3">
    <location>
        <position position="229"/>
    </location>
    <ligand>
        <name>Mg(2+)</name>
        <dbReference type="ChEBI" id="CHEBI:18420"/>
        <label>2</label>
    </ligand>
</feature>
<feature type="binding site" evidence="3">
    <location>
        <position position="229"/>
    </location>
    <ligand>
        <name>Mg(2+)</name>
        <dbReference type="ChEBI" id="CHEBI:18420"/>
        <label>1</label>
    </ligand>
</feature>
<name>A0ABM8DQU0_9BACT</name>
<feature type="binding site" evidence="3">
    <location>
        <position position="228"/>
    </location>
    <ligand>
        <name>Mg(2+)</name>
        <dbReference type="ChEBI" id="CHEBI:18420"/>
        <label>2</label>
    </ligand>
</feature>
<evidence type="ECO:0000256" key="1">
    <source>
        <dbReference type="ARBA" id="ARBA00022676"/>
    </source>
</evidence>
<sequence>MTLLTTHNPIRPLPEATASELMRIFIDQDTDALLVGACLALLAQRVPEAHELAAFAGALSEVAVPFPALPEGALDTCGTGGDGASTANLSTLAALLLAHLGVPIVKHGNRAATSVCGSADLLEALGYDLARASADLSQDLQAHSFAFLFAPAYHPLLGRLREIRRRLGIPTIFNLLGPLLNPANPPLQLLGVAREELLAPMAGALAQRPTLRRAFVIHGKDAEGKGLDEASIEGPTTVQSVVDGRVQALQVLVPRELGIGQPPRHALRVADRAEALAVARGIFGGAGHADFRPAVADAVALQAGLGLQLHRNQGLEGLPRAYQETRAALDRGFALPFPTPGATPDSAAGVQP</sequence>
<keyword evidence="3" id="KW-0822">Tryptophan biosynthesis</keyword>
<comment type="subunit">
    <text evidence="3">Homodimer.</text>
</comment>
<dbReference type="EMBL" id="AP027079">
    <property type="protein sequence ID" value="BDU69384.1"/>
    <property type="molecule type" value="Genomic_DNA"/>
</dbReference>
<accession>A0ABM8DQU0</accession>
<proteinExistence type="inferred from homology"/>
<comment type="catalytic activity">
    <reaction evidence="3">
        <text>N-(5-phospho-beta-D-ribosyl)anthranilate + diphosphate = 5-phospho-alpha-D-ribose 1-diphosphate + anthranilate</text>
        <dbReference type="Rhea" id="RHEA:11768"/>
        <dbReference type="ChEBI" id="CHEBI:16567"/>
        <dbReference type="ChEBI" id="CHEBI:18277"/>
        <dbReference type="ChEBI" id="CHEBI:33019"/>
        <dbReference type="ChEBI" id="CHEBI:58017"/>
        <dbReference type="EC" id="2.4.2.18"/>
    </reaction>
</comment>
<comment type="pathway">
    <text evidence="3">Amino-acid biosynthesis; L-tryptophan biosynthesis; L-tryptophan from chorismate: step 2/5.</text>
</comment>
<feature type="binding site" evidence="3">
    <location>
        <begin position="88"/>
        <end position="91"/>
    </location>
    <ligand>
        <name>5-phospho-alpha-D-ribose 1-diphosphate</name>
        <dbReference type="ChEBI" id="CHEBI:58017"/>
    </ligand>
</feature>
<dbReference type="EC" id="2.4.2.18" evidence="3"/>
<evidence type="ECO:0000256" key="2">
    <source>
        <dbReference type="ARBA" id="ARBA00022679"/>
    </source>
</evidence>
<dbReference type="NCBIfam" id="TIGR01245">
    <property type="entry name" value="trpD"/>
    <property type="match status" value="1"/>
</dbReference>
<protein>
    <recommendedName>
        <fullName evidence="3">Anthranilate phosphoribosyltransferase</fullName>
        <ecNumber evidence="3">2.4.2.18</ecNumber>
    </recommendedName>
</protein>
<dbReference type="InterPro" id="IPR005940">
    <property type="entry name" value="Anthranilate_Pribosyl_Tfrase"/>
</dbReference>
<dbReference type="InterPro" id="IPR035902">
    <property type="entry name" value="Nuc_phospho_transferase"/>
</dbReference>
<feature type="binding site" evidence="3">
    <location>
        <begin position="81"/>
        <end position="82"/>
    </location>
    <ligand>
        <name>5-phospho-alpha-D-ribose 1-diphosphate</name>
        <dbReference type="ChEBI" id="CHEBI:58017"/>
    </ligand>
</feature>
<evidence type="ECO:0000313" key="6">
    <source>
        <dbReference type="Proteomes" id="UP001242010"/>
    </source>
</evidence>
<organism evidence="5 6">
    <name type="scientific">Geothrix oryzae</name>
    <dbReference type="NCBI Taxonomy" id="2927975"/>
    <lineage>
        <taxon>Bacteria</taxon>
        <taxon>Pseudomonadati</taxon>
        <taxon>Acidobacteriota</taxon>
        <taxon>Holophagae</taxon>
        <taxon>Holophagales</taxon>
        <taxon>Holophagaceae</taxon>
        <taxon>Geothrix</taxon>
    </lineage>
</organism>
<comment type="function">
    <text evidence="3">Catalyzes the transfer of the phosphoribosyl group of 5-phosphorylribose-1-pyrophosphate (PRPP) to anthranilate to yield N-(5'-phosphoribosyl)-anthranilate (PRA).</text>
</comment>
<keyword evidence="3" id="KW-0479">Metal-binding</keyword>
<keyword evidence="3" id="KW-0028">Amino-acid biosynthesis</keyword>
<keyword evidence="1 3" id="KW-0328">Glycosyltransferase</keyword>
<feature type="binding site" evidence="3">
    <location>
        <position position="118"/>
    </location>
    <ligand>
        <name>5-phospho-alpha-D-ribose 1-diphosphate</name>
        <dbReference type="ChEBI" id="CHEBI:58017"/>
    </ligand>
</feature>
<keyword evidence="2 3" id="KW-0808">Transferase</keyword>
<dbReference type="SUPFAM" id="SSF52418">
    <property type="entry name" value="Nucleoside phosphorylase/phosphoribosyltransferase catalytic domain"/>
    <property type="match status" value="1"/>
</dbReference>
<evidence type="ECO:0000313" key="5">
    <source>
        <dbReference type="EMBL" id="BDU69384.1"/>
    </source>
</evidence>
<keyword evidence="3" id="KW-0057">Aromatic amino acid biosynthesis</keyword>
<feature type="binding site" evidence="3">
    <location>
        <begin position="106"/>
        <end position="114"/>
    </location>
    <ligand>
        <name>5-phospho-alpha-D-ribose 1-diphosphate</name>
        <dbReference type="ChEBI" id="CHEBI:58017"/>
    </ligand>
</feature>
<dbReference type="HAMAP" id="MF_00211">
    <property type="entry name" value="TrpD"/>
    <property type="match status" value="1"/>
</dbReference>
<feature type="binding site" evidence="3">
    <location>
        <position position="90"/>
    </location>
    <ligand>
        <name>Mg(2+)</name>
        <dbReference type="ChEBI" id="CHEBI:18420"/>
        <label>1</label>
    </ligand>
</feature>
<feature type="binding site" evidence="3">
    <location>
        <position position="86"/>
    </location>
    <ligand>
        <name>5-phospho-alpha-D-ribose 1-diphosphate</name>
        <dbReference type="ChEBI" id="CHEBI:58017"/>
    </ligand>
</feature>
<feature type="binding site" evidence="3">
    <location>
        <position position="78"/>
    </location>
    <ligand>
        <name>anthranilate</name>
        <dbReference type="ChEBI" id="CHEBI:16567"/>
        <label>1</label>
    </ligand>
</feature>
<dbReference type="Proteomes" id="UP001242010">
    <property type="component" value="Chromosome"/>
</dbReference>
<dbReference type="Gene3D" id="3.40.1030.10">
    <property type="entry name" value="Nucleoside phosphorylase/phosphoribosyltransferase catalytic domain"/>
    <property type="match status" value="1"/>
</dbReference>
<reference evidence="6" key="1">
    <citation type="journal article" date="2023" name="Int. J. Syst. Evol. Microbiol.">
        <title>Mesoterricola silvestris gen. nov., sp. nov., Mesoterricola sediminis sp. nov., Geothrix oryzae sp. nov., Geothrix edaphica sp. nov., Geothrix rubra sp. nov., and Geothrix limicola sp. nov., six novel members of Acidobacteriota isolated from soils.</title>
        <authorList>
            <person name="Itoh H."/>
            <person name="Sugisawa Y."/>
            <person name="Mise K."/>
            <person name="Xu Z."/>
            <person name="Kuniyasu M."/>
            <person name="Ushijima N."/>
            <person name="Kawano K."/>
            <person name="Kobayashi E."/>
            <person name="Shiratori Y."/>
            <person name="Masuda Y."/>
            <person name="Senoo K."/>
        </authorList>
    </citation>
    <scope>NUCLEOTIDE SEQUENCE [LARGE SCALE GENOMIC DNA]</scope>
    <source>
        <strain evidence="6">Red222</strain>
    </source>
</reference>
<dbReference type="PANTHER" id="PTHR43285:SF2">
    <property type="entry name" value="ANTHRANILATE PHOSPHORIBOSYLTRANSFERASE"/>
    <property type="match status" value="1"/>
</dbReference>
<gene>
    <name evidence="3 5" type="primary">trpD</name>
    <name evidence="5" type="ORF">GETHOR_14850</name>
</gene>
<keyword evidence="6" id="KW-1185">Reference proteome</keyword>
<feature type="binding site" evidence="3">
    <location>
        <position position="78"/>
    </location>
    <ligand>
        <name>5-phospho-alpha-D-ribose 1-diphosphate</name>
        <dbReference type="ChEBI" id="CHEBI:58017"/>
    </ligand>
</feature>
<comment type="caution">
    <text evidence="3">Lacks conserved residue(s) required for the propagation of feature annotation.</text>
</comment>
<keyword evidence="3" id="KW-0460">Magnesium</keyword>
<dbReference type="InterPro" id="IPR000312">
    <property type="entry name" value="Glycosyl_Trfase_fam3"/>
</dbReference>
<dbReference type="Gene3D" id="1.20.970.10">
    <property type="entry name" value="Transferase, Pyrimidine Nucleoside Phosphorylase, Chain C"/>
    <property type="match status" value="1"/>
</dbReference>
<dbReference type="RefSeq" id="WP_286353111.1">
    <property type="nucleotide sequence ID" value="NZ_AP027079.1"/>
</dbReference>
<comment type="similarity">
    <text evidence="3">Belongs to the anthranilate phosphoribosyltransferase family.</text>
</comment>
<dbReference type="PANTHER" id="PTHR43285">
    <property type="entry name" value="ANTHRANILATE PHOSPHORIBOSYLTRANSFERASE"/>
    <property type="match status" value="1"/>
</dbReference>
<dbReference type="Pfam" id="PF00591">
    <property type="entry name" value="Glycos_transf_3"/>
    <property type="match status" value="1"/>
</dbReference>
<dbReference type="GO" id="GO:0016757">
    <property type="term" value="F:glycosyltransferase activity"/>
    <property type="evidence" value="ECO:0007669"/>
    <property type="project" value="UniProtKB-KW"/>
</dbReference>
<evidence type="ECO:0000256" key="3">
    <source>
        <dbReference type="HAMAP-Rule" id="MF_00211"/>
    </source>
</evidence>
<evidence type="ECO:0000259" key="4">
    <source>
        <dbReference type="Pfam" id="PF00591"/>
    </source>
</evidence>